<dbReference type="RefSeq" id="WP_379080492.1">
    <property type="nucleotide sequence ID" value="NZ_JBHULL010000013.1"/>
</dbReference>
<feature type="signal peptide" evidence="1">
    <location>
        <begin position="1"/>
        <end position="20"/>
    </location>
</feature>
<evidence type="ECO:0000313" key="3">
    <source>
        <dbReference type="Proteomes" id="UP001597461"/>
    </source>
</evidence>
<keyword evidence="3" id="KW-1185">Reference proteome</keyword>
<gene>
    <name evidence="2" type="ORF">ACFSR6_15660</name>
</gene>
<comment type="caution">
    <text evidence="2">The sequence shown here is derived from an EMBL/GenBank/DDBJ whole genome shotgun (WGS) entry which is preliminary data.</text>
</comment>
<proteinExistence type="predicted"/>
<evidence type="ECO:0000313" key="2">
    <source>
        <dbReference type="EMBL" id="MFD2583937.1"/>
    </source>
</evidence>
<keyword evidence="1" id="KW-0732">Signal</keyword>
<dbReference type="EMBL" id="JBHULL010000013">
    <property type="protein sequence ID" value="MFD2583937.1"/>
    <property type="molecule type" value="Genomic_DNA"/>
</dbReference>
<sequence>MKLPLLSFILMLNISLHLCAQTREISQQGEKSSVQPANPSATIRDIREKYNHINSLVLQKEKFKYEVEGCVEDGTVTYFKEGNAIVKISESGSIGDGSWLNEYYYHLGKFFFCYEKMVGGPAIGKVTTTERRYYVQDDKPVRLIEDKKTVKDDARVLETTQNAYKLLKAYKTKDFATALCR</sequence>
<evidence type="ECO:0008006" key="4">
    <source>
        <dbReference type="Google" id="ProtNLM"/>
    </source>
</evidence>
<protein>
    <recommendedName>
        <fullName evidence="4">DUF4468 domain-containing protein</fullName>
    </recommendedName>
</protein>
<organism evidence="2 3">
    <name type="scientific">Pedobacter vanadiisoli</name>
    <dbReference type="NCBI Taxonomy" id="1761975"/>
    <lineage>
        <taxon>Bacteria</taxon>
        <taxon>Pseudomonadati</taxon>
        <taxon>Bacteroidota</taxon>
        <taxon>Sphingobacteriia</taxon>
        <taxon>Sphingobacteriales</taxon>
        <taxon>Sphingobacteriaceae</taxon>
        <taxon>Pedobacter</taxon>
    </lineage>
</organism>
<evidence type="ECO:0000256" key="1">
    <source>
        <dbReference type="SAM" id="SignalP"/>
    </source>
</evidence>
<dbReference type="Proteomes" id="UP001597461">
    <property type="component" value="Unassembled WGS sequence"/>
</dbReference>
<accession>A0ABW5MLF6</accession>
<feature type="chain" id="PRO_5045733550" description="DUF4468 domain-containing protein" evidence="1">
    <location>
        <begin position="21"/>
        <end position="181"/>
    </location>
</feature>
<reference evidence="3" key="1">
    <citation type="journal article" date="2019" name="Int. J. Syst. Evol. Microbiol.">
        <title>The Global Catalogue of Microorganisms (GCM) 10K type strain sequencing project: providing services to taxonomists for standard genome sequencing and annotation.</title>
        <authorList>
            <consortium name="The Broad Institute Genomics Platform"/>
            <consortium name="The Broad Institute Genome Sequencing Center for Infectious Disease"/>
            <person name="Wu L."/>
            <person name="Ma J."/>
        </authorList>
    </citation>
    <scope>NUCLEOTIDE SEQUENCE [LARGE SCALE GENOMIC DNA]</scope>
    <source>
        <strain evidence="3">KCTC 42866</strain>
    </source>
</reference>
<name>A0ABW5MLF6_9SPHI</name>